<evidence type="ECO:0000313" key="2">
    <source>
        <dbReference type="Proteomes" id="UP000243459"/>
    </source>
</evidence>
<name>A0A5P1FT94_ASPOF</name>
<organism evidence="1 2">
    <name type="scientific">Asparagus officinalis</name>
    <name type="common">Garden asparagus</name>
    <dbReference type="NCBI Taxonomy" id="4686"/>
    <lineage>
        <taxon>Eukaryota</taxon>
        <taxon>Viridiplantae</taxon>
        <taxon>Streptophyta</taxon>
        <taxon>Embryophyta</taxon>
        <taxon>Tracheophyta</taxon>
        <taxon>Spermatophyta</taxon>
        <taxon>Magnoliopsida</taxon>
        <taxon>Liliopsida</taxon>
        <taxon>Asparagales</taxon>
        <taxon>Asparagaceae</taxon>
        <taxon>Asparagoideae</taxon>
        <taxon>Asparagus</taxon>
    </lineage>
</organism>
<gene>
    <name evidence="1" type="ORF">A4U43_C01F20160</name>
</gene>
<sequence length="146" mass="16188">MEQELIPGLPEDIARHCLIRVPFRSFRASTRVRLQALSKNRVPVLHRTANSATLTRHYHPPRFQAAARLSPNRGPAVIHSASTPSYPRLTVRSVDCHVGSTHRRSRVSPTASRRFCQSRPVSSGCSGRRGWDPGDLGAPSGRCVYV</sequence>
<dbReference type="Gramene" id="ONK80647">
    <property type="protein sequence ID" value="ONK80647"/>
    <property type="gene ID" value="A4U43_C01F20160"/>
</dbReference>
<reference evidence="2" key="1">
    <citation type="journal article" date="2017" name="Nat. Commun.">
        <title>The asparagus genome sheds light on the origin and evolution of a young Y chromosome.</title>
        <authorList>
            <person name="Harkess A."/>
            <person name="Zhou J."/>
            <person name="Xu C."/>
            <person name="Bowers J.E."/>
            <person name="Van der Hulst R."/>
            <person name="Ayyampalayam S."/>
            <person name="Mercati F."/>
            <person name="Riccardi P."/>
            <person name="McKain M.R."/>
            <person name="Kakrana A."/>
            <person name="Tang H."/>
            <person name="Ray J."/>
            <person name="Groenendijk J."/>
            <person name="Arikit S."/>
            <person name="Mathioni S.M."/>
            <person name="Nakano M."/>
            <person name="Shan H."/>
            <person name="Telgmann-Rauber A."/>
            <person name="Kanno A."/>
            <person name="Yue Z."/>
            <person name="Chen H."/>
            <person name="Li W."/>
            <person name="Chen Y."/>
            <person name="Xu X."/>
            <person name="Zhang Y."/>
            <person name="Luo S."/>
            <person name="Chen H."/>
            <person name="Gao J."/>
            <person name="Mao Z."/>
            <person name="Pires J.C."/>
            <person name="Luo M."/>
            <person name="Kudrna D."/>
            <person name="Wing R.A."/>
            <person name="Meyers B.C."/>
            <person name="Yi K."/>
            <person name="Kong H."/>
            <person name="Lavrijsen P."/>
            <person name="Sunseri F."/>
            <person name="Falavigna A."/>
            <person name="Ye Y."/>
            <person name="Leebens-Mack J.H."/>
            <person name="Chen G."/>
        </authorList>
    </citation>
    <scope>NUCLEOTIDE SEQUENCE [LARGE SCALE GENOMIC DNA]</scope>
    <source>
        <strain evidence="2">cv. DH0086</strain>
    </source>
</reference>
<evidence type="ECO:0000313" key="1">
    <source>
        <dbReference type="EMBL" id="ONK80647.1"/>
    </source>
</evidence>
<dbReference type="Proteomes" id="UP000243459">
    <property type="component" value="Chromosome 1"/>
</dbReference>
<keyword evidence="2" id="KW-1185">Reference proteome</keyword>
<protein>
    <submittedName>
        <fullName evidence="1">Uncharacterized protein</fullName>
    </submittedName>
</protein>
<proteinExistence type="predicted"/>
<accession>A0A5P1FT94</accession>
<dbReference type="AlphaFoldDB" id="A0A5P1FT94"/>
<dbReference type="EMBL" id="CM007381">
    <property type="protein sequence ID" value="ONK80647.1"/>
    <property type="molecule type" value="Genomic_DNA"/>
</dbReference>